<evidence type="ECO:0000259" key="2">
    <source>
        <dbReference type="Pfam" id="PF07261"/>
    </source>
</evidence>
<dbReference type="Pfam" id="PF07261">
    <property type="entry name" value="DnaB_2"/>
    <property type="match status" value="1"/>
</dbReference>
<dbReference type="InterPro" id="IPR034829">
    <property type="entry name" value="DnaD-like_sf"/>
</dbReference>
<organism evidence="3 4">
    <name type="scientific">Bacillus pseudomycoides</name>
    <dbReference type="NCBI Taxonomy" id="64104"/>
    <lineage>
        <taxon>Bacteria</taxon>
        <taxon>Bacillati</taxon>
        <taxon>Bacillota</taxon>
        <taxon>Bacilli</taxon>
        <taxon>Bacillales</taxon>
        <taxon>Bacillaceae</taxon>
        <taxon>Bacillus</taxon>
        <taxon>Bacillus cereus group</taxon>
    </lineage>
</organism>
<dbReference type="Gene3D" id="1.10.10.630">
    <property type="entry name" value="DnaD domain-like"/>
    <property type="match status" value="1"/>
</dbReference>
<proteinExistence type="inferred from homology"/>
<evidence type="ECO:0000313" key="4">
    <source>
        <dbReference type="Proteomes" id="UP000219775"/>
    </source>
</evidence>
<gene>
    <name evidence="3" type="ORF">CN613_22630</name>
</gene>
<comment type="caution">
    <text evidence="3">The sequence shown here is derived from an EMBL/GenBank/DDBJ whole genome shotgun (WGS) entry which is preliminary data.</text>
</comment>
<dbReference type="RefSeq" id="WP_097848646.1">
    <property type="nucleotide sequence ID" value="NZ_NUBH01000073.1"/>
</dbReference>
<comment type="similarity">
    <text evidence="1">Belongs to the DnaB/DnaD family.</text>
</comment>
<dbReference type="InterPro" id="IPR053162">
    <property type="entry name" value="DnaD"/>
</dbReference>
<evidence type="ECO:0000256" key="1">
    <source>
        <dbReference type="ARBA" id="ARBA00093462"/>
    </source>
</evidence>
<reference evidence="3 4" key="1">
    <citation type="submission" date="2017-09" db="EMBL/GenBank/DDBJ databases">
        <title>Large-scale bioinformatics analysis of Bacillus genomes uncovers conserved roles of natural products in bacterial physiology.</title>
        <authorList>
            <consortium name="Agbiome Team Llc"/>
            <person name="Bleich R.M."/>
            <person name="Grubbs K.J."/>
            <person name="Santa Maria K.C."/>
            <person name="Allen S.E."/>
            <person name="Farag S."/>
            <person name="Shank E.A."/>
            <person name="Bowers A."/>
        </authorList>
    </citation>
    <scope>NUCLEOTIDE SEQUENCE [LARGE SCALE GENOMIC DNA]</scope>
    <source>
        <strain evidence="3 4">AFS009893</strain>
    </source>
</reference>
<dbReference type="EMBL" id="NUDP01000091">
    <property type="protein sequence ID" value="PEM66464.1"/>
    <property type="molecule type" value="Genomic_DNA"/>
</dbReference>
<feature type="domain" description="DnaB/C C-terminal" evidence="2">
    <location>
        <begin position="177"/>
        <end position="244"/>
    </location>
</feature>
<sequence length="292" mass="34586">MGVYRSVQVNFWQDEFVLDLTPEERYFYMYLLTCSKTRQCGIYPLPLRLVEMETGYNRETVEKLLQRFIAYGKILYDATTKELYVLNWLRYNPVTNTNIEKCVLRELKTVKNKEFVHMFLRRCLEEELNIPLLLEYFGMPVEASDMIPQEVVQGYEVDEEVEEEIEVEEVNPGSSVFTFYEQNFGSLSSYAVETLSEWMAELSEELVLKALQIAYENNKRTLAYVKGILRDWQGKGYTKLCEVEGAALKFRKKEPSLLYETEKFLEECEEWKKNVPSEEELQKFLQKQGWQP</sequence>
<dbReference type="AlphaFoldDB" id="A0A2B6QCM2"/>
<accession>A0A2B6QCM2</accession>
<dbReference type="PANTHER" id="PTHR37293">
    <property type="entry name" value="PHAGE REPLICATION PROTEIN-RELATED"/>
    <property type="match status" value="1"/>
</dbReference>
<dbReference type="PANTHER" id="PTHR37293:SF5">
    <property type="entry name" value="DNA REPLICATION PROTEIN"/>
    <property type="match status" value="1"/>
</dbReference>
<dbReference type="SUPFAM" id="SSF158499">
    <property type="entry name" value="DnaD domain-like"/>
    <property type="match status" value="1"/>
</dbReference>
<dbReference type="Proteomes" id="UP000219775">
    <property type="component" value="Unassembled WGS sequence"/>
</dbReference>
<name>A0A2B6QCM2_9BACI</name>
<dbReference type="InterPro" id="IPR006343">
    <property type="entry name" value="DnaB/C_C"/>
</dbReference>
<dbReference type="NCBIfam" id="TIGR01446">
    <property type="entry name" value="DnaD_dom"/>
    <property type="match status" value="1"/>
</dbReference>
<evidence type="ECO:0000313" key="3">
    <source>
        <dbReference type="EMBL" id="PEM66464.1"/>
    </source>
</evidence>
<protein>
    <recommendedName>
        <fullName evidence="2">DnaB/C C-terminal domain-containing protein</fullName>
    </recommendedName>
</protein>